<dbReference type="EMBL" id="VLXZ01000015">
    <property type="protein sequence ID" value="TSB45057.1"/>
    <property type="molecule type" value="Genomic_DNA"/>
</dbReference>
<dbReference type="InterPro" id="IPR004276">
    <property type="entry name" value="GlycoTrans_28_N"/>
</dbReference>
<comment type="pathway">
    <text evidence="10">Cell wall biogenesis; peptidoglycan biosynthesis.</text>
</comment>
<dbReference type="Gene3D" id="3.40.50.2000">
    <property type="entry name" value="Glycogen Phosphorylase B"/>
    <property type="match status" value="2"/>
</dbReference>
<evidence type="ECO:0000259" key="11">
    <source>
        <dbReference type="Pfam" id="PF03033"/>
    </source>
</evidence>
<dbReference type="CDD" id="cd03785">
    <property type="entry name" value="GT28_MurG"/>
    <property type="match status" value="1"/>
</dbReference>
<dbReference type="GO" id="GO:0050511">
    <property type="term" value="F:undecaprenyldiphospho-muramoylpentapeptide beta-N-acetylglucosaminyltransferase activity"/>
    <property type="evidence" value="ECO:0007669"/>
    <property type="project" value="UniProtKB-UniRule"/>
</dbReference>
<evidence type="ECO:0000256" key="4">
    <source>
        <dbReference type="ARBA" id="ARBA00022679"/>
    </source>
</evidence>
<dbReference type="GO" id="GO:0009252">
    <property type="term" value="P:peptidoglycan biosynthetic process"/>
    <property type="evidence" value="ECO:0007669"/>
    <property type="project" value="UniProtKB-UniRule"/>
</dbReference>
<dbReference type="RefSeq" id="WP_143850298.1">
    <property type="nucleotide sequence ID" value="NZ_VLXZ01000015.1"/>
</dbReference>
<evidence type="ECO:0000256" key="6">
    <source>
        <dbReference type="ARBA" id="ARBA00022984"/>
    </source>
</evidence>
<keyword evidence="9 10" id="KW-0961">Cell wall biogenesis/degradation</keyword>
<dbReference type="GO" id="GO:0005975">
    <property type="term" value="P:carbohydrate metabolic process"/>
    <property type="evidence" value="ECO:0007669"/>
    <property type="project" value="InterPro"/>
</dbReference>
<dbReference type="EC" id="2.4.1.227" evidence="10"/>
<feature type="binding site" evidence="10">
    <location>
        <position position="164"/>
    </location>
    <ligand>
        <name>UDP-N-acetyl-alpha-D-glucosamine</name>
        <dbReference type="ChEBI" id="CHEBI:57705"/>
    </ligand>
</feature>
<keyword evidence="8 10" id="KW-0131">Cell cycle</keyword>
<dbReference type="Pfam" id="PF04101">
    <property type="entry name" value="Glyco_tran_28_C"/>
    <property type="match status" value="1"/>
</dbReference>
<keyword evidence="6 10" id="KW-0573">Peptidoglycan synthesis</keyword>
<evidence type="ECO:0000256" key="9">
    <source>
        <dbReference type="ARBA" id="ARBA00023316"/>
    </source>
</evidence>
<keyword evidence="2 10" id="KW-0132">Cell division</keyword>
<dbReference type="AlphaFoldDB" id="A0A553ZUA2"/>
<keyword evidence="7 10" id="KW-0472">Membrane</keyword>
<dbReference type="GO" id="GO:0051991">
    <property type="term" value="F:UDP-N-acetyl-D-glucosamine:N-acetylmuramoyl-L-alanyl-D-glutamyl-meso-2,6-diaminopimelyl-D-alanyl-D-alanine-diphosphoundecaprenol 4-beta-N-acetylglucosaminlytransferase activity"/>
    <property type="evidence" value="ECO:0007669"/>
    <property type="project" value="RHEA"/>
</dbReference>
<keyword evidence="5 10" id="KW-0133">Cell shape</keyword>
<dbReference type="InterPro" id="IPR007235">
    <property type="entry name" value="Glyco_trans_28_C"/>
</dbReference>
<comment type="similarity">
    <text evidence="10">Belongs to the glycosyltransferase 28 family. MurG subfamily.</text>
</comment>
<evidence type="ECO:0000313" key="14">
    <source>
        <dbReference type="Proteomes" id="UP000318521"/>
    </source>
</evidence>
<evidence type="ECO:0000256" key="10">
    <source>
        <dbReference type="HAMAP-Rule" id="MF_00033"/>
    </source>
</evidence>
<comment type="caution">
    <text evidence="13">The sequence shown here is derived from an EMBL/GenBank/DDBJ whole genome shotgun (WGS) entry which is preliminary data.</text>
</comment>
<comment type="function">
    <text evidence="10">Cell wall formation. Catalyzes the transfer of a GlcNAc subunit on undecaprenyl-pyrophosphoryl-MurNAc-pentapeptide (lipid intermediate I) to form undecaprenyl-pyrophosphoryl-MurNAc-(pentapeptide)GlcNAc (lipid intermediate II).</text>
</comment>
<dbReference type="NCBIfam" id="NF009102">
    <property type="entry name" value="PRK12446.1"/>
    <property type="match status" value="1"/>
</dbReference>
<evidence type="ECO:0000256" key="3">
    <source>
        <dbReference type="ARBA" id="ARBA00022676"/>
    </source>
</evidence>
<protein>
    <recommendedName>
        <fullName evidence="10">UDP-N-acetylglucosamine--N-acetylmuramyl-(pentapeptide) pyrophosphoryl-undecaprenol N-acetylglucosamine transferase</fullName>
        <ecNumber evidence="10">2.4.1.227</ecNumber>
    </recommendedName>
    <alternativeName>
        <fullName evidence="10">Undecaprenyl-PP-MurNAc-pentapeptide-UDPGlcNAc GlcNAc transferase</fullName>
    </alternativeName>
</protein>
<dbReference type="Pfam" id="PF03033">
    <property type="entry name" value="Glyco_transf_28"/>
    <property type="match status" value="1"/>
</dbReference>
<sequence length="355" mass="39337">MKKIVFTGGGSAGHVTPNLAIMEQLDRTEWDIAYIGSHNGIEKELIHRTDIPYHPISSGKLRRYIDRKNATDVFRVVKGIFDARKVLKKLKPDLVFSKGGFVTVPVVIAASSLKIPVFLHESDLTPGLANKIAQRFTTRIFTSFDEAAAHFPADKTTAIGSPIRKALLEGRVEKGLNYLGFHKSVPVLTIMGGSLGSKAVNDAVRIALPELLSRFQIVHLCGKGHLDPSLSNHSGYKQFEYVHDELPDVLAATDYVVTRGGSNAIFEFLALKKPMLIIPLSRAQSRGDQILNAQSFERKGYSITLEEEMLTSESLLEQLIELKEKEASFKQSMTDAQDTDAIQQILSEIDKYTTK</sequence>
<feature type="domain" description="Glycosyltransferase family 28 N-terminal" evidence="11">
    <location>
        <begin position="4"/>
        <end position="142"/>
    </location>
</feature>
<comment type="catalytic activity">
    <reaction evidence="10">
        <text>di-trans,octa-cis-undecaprenyl diphospho-N-acetyl-alpha-D-muramoyl-L-alanyl-D-glutamyl-meso-2,6-diaminopimeloyl-D-alanyl-D-alanine + UDP-N-acetyl-alpha-D-glucosamine = di-trans,octa-cis-undecaprenyl diphospho-[N-acetyl-alpha-D-glucosaminyl-(1-&gt;4)]-N-acetyl-alpha-D-muramoyl-L-alanyl-D-glutamyl-meso-2,6-diaminopimeloyl-D-alanyl-D-alanine + UDP + H(+)</text>
        <dbReference type="Rhea" id="RHEA:31227"/>
        <dbReference type="ChEBI" id="CHEBI:15378"/>
        <dbReference type="ChEBI" id="CHEBI:57705"/>
        <dbReference type="ChEBI" id="CHEBI:58223"/>
        <dbReference type="ChEBI" id="CHEBI:61387"/>
        <dbReference type="ChEBI" id="CHEBI:61388"/>
        <dbReference type="EC" id="2.4.1.227"/>
    </reaction>
</comment>
<feature type="domain" description="Glycosyl transferase family 28 C-terminal" evidence="12">
    <location>
        <begin position="187"/>
        <end position="344"/>
    </location>
</feature>
<evidence type="ECO:0000256" key="5">
    <source>
        <dbReference type="ARBA" id="ARBA00022960"/>
    </source>
</evidence>
<dbReference type="SUPFAM" id="SSF53756">
    <property type="entry name" value="UDP-Glycosyltransferase/glycogen phosphorylase"/>
    <property type="match status" value="1"/>
</dbReference>
<dbReference type="HAMAP" id="MF_00033">
    <property type="entry name" value="MurG"/>
    <property type="match status" value="1"/>
</dbReference>
<comment type="subcellular location">
    <subcellularLocation>
        <location evidence="10">Cell membrane</location>
        <topology evidence="10">Peripheral membrane protein</topology>
        <orientation evidence="10">Cytoplasmic side</orientation>
    </subcellularLocation>
</comment>
<reference evidence="13 14" key="1">
    <citation type="submission" date="2019-07" db="EMBL/GenBank/DDBJ databases">
        <authorList>
            <person name="Park Y.J."/>
            <person name="Jeong S.E."/>
            <person name="Jung H.S."/>
        </authorList>
    </citation>
    <scope>NUCLEOTIDE SEQUENCE [LARGE SCALE GENOMIC DNA]</scope>
    <source>
        <strain evidence="14">P16(2019)</strain>
    </source>
</reference>
<organism evidence="13 14">
    <name type="scientific">Alkalicoccobacillus porphyridii</name>
    <dbReference type="NCBI Taxonomy" id="2597270"/>
    <lineage>
        <taxon>Bacteria</taxon>
        <taxon>Bacillati</taxon>
        <taxon>Bacillota</taxon>
        <taxon>Bacilli</taxon>
        <taxon>Bacillales</taxon>
        <taxon>Bacillaceae</taxon>
        <taxon>Alkalicoccobacillus</taxon>
    </lineage>
</organism>
<dbReference type="OrthoDB" id="9808936at2"/>
<keyword evidence="3 10" id="KW-0328">Glycosyltransferase</keyword>
<keyword evidence="1 10" id="KW-1003">Cell membrane</keyword>
<dbReference type="Proteomes" id="UP000318521">
    <property type="component" value="Unassembled WGS sequence"/>
</dbReference>
<feature type="binding site" evidence="10">
    <location>
        <position position="289"/>
    </location>
    <ligand>
        <name>UDP-N-acetyl-alpha-D-glucosamine</name>
        <dbReference type="ChEBI" id="CHEBI:57705"/>
    </ligand>
</feature>
<evidence type="ECO:0000256" key="1">
    <source>
        <dbReference type="ARBA" id="ARBA00022475"/>
    </source>
</evidence>
<dbReference type="GO" id="GO:0051301">
    <property type="term" value="P:cell division"/>
    <property type="evidence" value="ECO:0007669"/>
    <property type="project" value="UniProtKB-KW"/>
</dbReference>
<evidence type="ECO:0000313" key="13">
    <source>
        <dbReference type="EMBL" id="TSB45057.1"/>
    </source>
</evidence>
<name>A0A553ZUA2_9BACI</name>
<evidence type="ECO:0000259" key="12">
    <source>
        <dbReference type="Pfam" id="PF04101"/>
    </source>
</evidence>
<feature type="binding site" evidence="10">
    <location>
        <begin position="11"/>
        <end position="13"/>
    </location>
    <ligand>
        <name>UDP-N-acetyl-alpha-D-glucosamine</name>
        <dbReference type="ChEBI" id="CHEBI:57705"/>
    </ligand>
</feature>
<dbReference type="PANTHER" id="PTHR21015:SF27">
    <property type="entry name" value="UDP-N-ACETYLGLUCOSAMINE--N-ACETYLMURAMYL-(PENTAPEPTIDE) PYROPHOSPHORYL-UNDECAPRENOL N-ACETYLGLUCOSAMINE TRANSFERASE"/>
    <property type="match status" value="1"/>
</dbReference>
<dbReference type="GO" id="GO:0071555">
    <property type="term" value="P:cell wall organization"/>
    <property type="evidence" value="ECO:0007669"/>
    <property type="project" value="UniProtKB-KW"/>
</dbReference>
<dbReference type="InterPro" id="IPR006009">
    <property type="entry name" value="GlcNAc_MurG"/>
</dbReference>
<feature type="binding site" evidence="10">
    <location>
        <position position="194"/>
    </location>
    <ligand>
        <name>UDP-N-acetyl-alpha-D-glucosamine</name>
        <dbReference type="ChEBI" id="CHEBI:57705"/>
    </ligand>
</feature>
<evidence type="ECO:0000256" key="2">
    <source>
        <dbReference type="ARBA" id="ARBA00022618"/>
    </source>
</evidence>
<dbReference type="GO" id="GO:0005886">
    <property type="term" value="C:plasma membrane"/>
    <property type="evidence" value="ECO:0007669"/>
    <property type="project" value="UniProtKB-SubCell"/>
</dbReference>
<evidence type="ECO:0000256" key="7">
    <source>
        <dbReference type="ARBA" id="ARBA00023136"/>
    </source>
</evidence>
<dbReference type="PANTHER" id="PTHR21015">
    <property type="entry name" value="UDP-N-ACETYLGLUCOSAMINE--N-ACETYLMURAMYL-(PENTAPEPTIDE) PYROPHOSPHORYL-UNDECAPRENOL N-ACETYLGLUCOSAMINE TRANSFERASE 1"/>
    <property type="match status" value="1"/>
</dbReference>
<gene>
    <name evidence="10" type="primary">murG</name>
    <name evidence="13" type="ORF">FN960_18215</name>
</gene>
<comment type="caution">
    <text evidence="10">Lacks conserved residue(s) required for the propagation of feature annotation.</text>
</comment>
<keyword evidence="14" id="KW-1185">Reference proteome</keyword>
<dbReference type="UniPathway" id="UPA00219"/>
<proteinExistence type="inferred from homology"/>
<dbReference type="GO" id="GO:0008360">
    <property type="term" value="P:regulation of cell shape"/>
    <property type="evidence" value="ECO:0007669"/>
    <property type="project" value="UniProtKB-KW"/>
</dbReference>
<accession>A0A553ZUA2</accession>
<evidence type="ECO:0000256" key="8">
    <source>
        <dbReference type="ARBA" id="ARBA00023306"/>
    </source>
</evidence>
<keyword evidence="4 10" id="KW-0808">Transferase</keyword>